<dbReference type="InterPro" id="IPR023214">
    <property type="entry name" value="HAD_sf"/>
</dbReference>
<gene>
    <name evidence="4" type="ORF">ACEUDJ_10905</name>
</gene>
<dbReference type="Proteomes" id="UP001630969">
    <property type="component" value="Unassembled WGS sequence"/>
</dbReference>
<dbReference type="PANTHER" id="PTHR43344">
    <property type="entry name" value="PHOSPHOSERINE PHOSPHATASE"/>
    <property type="match status" value="1"/>
</dbReference>
<dbReference type="SUPFAM" id="SSF56784">
    <property type="entry name" value="HAD-like"/>
    <property type="match status" value="1"/>
</dbReference>
<keyword evidence="1" id="KW-0479">Metal-binding</keyword>
<evidence type="ECO:0000313" key="4">
    <source>
        <dbReference type="EMBL" id="MFM4893370.1"/>
    </source>
</evidence>
<keyword evidence="2 4" id="KW-0378">Hydrolase</keyword>
<accession>A0ABW9GQD3</accession>
<dbReference type="Pfam" id="PF12710">
    <property type="entry name" value="HAD"/>
    <property type="match status" value="1"/>
</dbReference>
<comment type="caution">
    <text evidence="4">The sequence shown here is derived from an EMBL/GenBank/DDBJ whole genome shotgun (WGS) entry which is preliminary data.</text>
</comment>
<dbReference type="EMBL" id="JBGXBU010000003">
    <property type="protein sequence ID" value="MFM4893370.1"/>
    <property type="molecule type" value="Genomic_DNA"/>
</dbReference>
<dbReference type="PANTHER" id="PTHR43344:SF13">
    <property type="entry name" value="PHOSPHATASE RV3661-RELATED"/>
    <property type="match status" value="1"/>
</dbReference>
<dbReference type="GeneID" id="97220342"/>
<dbReference type="InterPro" id="IPR006385">
    <property type="entry name" value="HAD_hydro_SerB1"/>
</dbReference>
<dbReference type="GO" id="GO:0016787">
    <property type="term" value="F:hydrolase activity"/>
    <property type="evidence" value="ECO:0007669"/>
    <property type="project" value="UniProtKB-KW"/>
</dbReference>
<keyword evidence="5" id="KW-1185">Reference proteome</keyword>
<name>A0ABW9GQD3_9GAMM</name>
<evidence type="ECO:0000256" key="3">
    <source>
        <dbReference type="ARBA" id="ARBA00022842"/>
    </source>
</evidence>
<evidence type="ECO:0000256" key="2">
    <source>
        <dbReference type="ARBA" id="ARBA00022801"/>
    </source>
</evidence>
<keyword evidence="3" id="KW-0460">Magnesium</keyword>
<protein>
    <submittedName>
        <fullName evidence="4">HAD family hydrolase</fullName>
    </submittedName>
</protein>
<dbReference type="Gene3D" id="1.20.1440.100">
    <property type="entry name" value="SG protein - dephosphorylation function"/>
    <property type="match status" value="1"/>
</dbReference>
<dbReference type="NCBIfam" id="TIGR01488">
    <property type="entry name" value="HAD-SF-IB"/>
    <property type="match status" value="1"/>
</dbReference>
<reference evidence="4 5" key="1">
    <citation type="submission" date="2024-09" db="EMBL/GenBank/DDBJ databases">
        <title>Aeromonas strains Genome sequencing and assembly.</title>
        <authorList>
            <person name="Hu X."/>
            <person name="Tang B."/>
        </authorList>
    </citation>
    <scope>NUCLEOTIDE SEQUENCE [LARGE SCALE GENOMIC DNA]</scope>
    <source>
        <strain evidence="4 5">NB23SCDHY001</strain>
    </source>
</reference>
<dbReference type="InterPro" id="IPR050582">
    <property type="entry name" value="HAD-like_SerB"/>
</dbReference>
<dbReference type="CDD" id="cd02612">
    <property type="entry name" value="HAD_PGPPase"/>
    <property type="match status" value="1"/>
</dbReference>
<organism evidence="4 5">
    <name type="scientific">Aeromonas bivalvium</name>
    <dbReference type="NCBI Taxonomy" id="440079"/>
    <lineage>
        <taxon>Bacteria</taxon>
        <taxon>Pseudomonadati</taxon>
        <taxon>Pseudomonadota</taxon>
        <taxon>Gammaproteobacteria</taxon>
        <taxon>Aeromonadales</taxon>
        <taxon>Aeromonadaceae</taxon>
        <taxon>Aeromonas</taxon>
    </lineage>
</organism>
<proteinExistence type="predicted"/>
<dbReference type="InterPro" id="IPR036412">
    <property type="entry name" value="HAD-like_sf"/>
</dbReference>
<dbReference type="NCBIfam" id="TIGR01490">
    <property type="entry name" value="HAD-SF-IB-hyp1"/>
    <property type="match status" value="1"/>
</dbReference>
<evidence type="ECO:0000256" key="1">
    <source>
        <dbReference type="ARBA" id="ARBA00022723"/>
    </source>
</evidence>
<sequence>MALALFDLDETLIAGDSASLWLAYMVAEELAPTGMVAEEQAMMSLYHQGKMDMHQYMAFTLQPLAGKTRQWLDSLCTRFAEQVLRERLYPEGLARIEWHRERGDELVLISASGEHLVAPMARMLGMDHCVAILLDEEEGRLTGQTRGTLSFREGKVARIHQLFAGRDNLWQGSFGYSDSHNDLPMLRAVAHPHGVNPAPALRQCAEELGWPILDWQRAEVRAR</sequence>
<dbReference type="RefSeq" id="WP_408789714.1">
    <property type="nucleotide sequence ID" value="NZ_JBGXBU010000003.1"/>
</dbReference>
<evidence type="ECO:0000313" key="5">
    <source>
        <dbReference type="Proteomes" id="UP001630969"/>
    </source>
</evidence>
<dbReference type="Gene3D" id="3.40.50.1000">
    <property type="entry name" value="HAD superfamily/HAD-like"/>
    <property type="match status" value="1"/>
</dbReference>